<reference evidence="1 2" key="1">
    <citation type="submission" date="2018-07" db="EMBL/GenBank/DDBJ databases">
        <title>Genomic Encyclopedia of Type Strains, Phase III (KMG-III): the genomes of soil and plant-associated and newly described type strains.</title>
        <authorList>
            <person name="Whitman W."/>
        </authorList>
    </citation>
    <scope>NUCLEOTIDE SEQUENCE [LARGE SCALE GENOMIC DNA]</scope>
    <source>
        <strain evidence="1 2">CECT 7506</strain>
    </source>
</reference>
<proteinExistence type="predicted"/>
<dbReference type="EMBL" id="QPJD01000030">
    <property type="protein sequence ID" value="RCW40647.1"/>
    <property type="molecule type" value="Genomic_DNA"/>
</dbReference>
<gene>
    <name evidence="1" type="ORF">DFP97_13026</name>
</gene>
<dbReference type="RefSeq" id="WP_114384159.1">
    <property type="nucleotide sequence ID" value="NZ_QPJD01000030.1"/>
</dbReference>
<keyword evidence="2" id="KW-1185">Reference proteome</keyword>
<accession>A0A368VH04</accession>
<evidence type="ECO:0000313" key="1">
    <source>
        <dbReference type="EMBL" id="RCW40647.1"/>
    </source>
</evidence>
<dbReference type="AlphaFoldDB" id="A0A368VH04"/>
<dbReference type="Proteomes" id="UP000252415">
    <property type="component" value="Unassembled WGS sequence"/>
</dbReference>
<dbReference type="OrthoDB" id="9839337at2"/>
<protein>
    <submittedName>
        <fullName evidence="1">Uncharacterized protein</fullName>
    </submittedName>
</protein>
<evidence type="ECO:0000313" key="2">
    <source>
        <dbReference type="Proteomes" id="UP000252415"/>
    </source>
</evidence>
<sequence length="87" mass="10314">MDWNFDTPENIQEFIVHLVNELEGIGETDLLRELKDWRDTFFTTSTEYFGELLVITKQLLNNKPKLSRTDIKNLKRLMLTLEDVLRG</sequence>
<organism evidence="1 2">
    <name type="scientific">Paenibacillus prosopidis</name>
    <dbReference type="NCBI Taxonomy" id="630520"/>
    <lineage>
        <taxon>Bacteria</taxon>
        <taxon>Bacillati</taxon>
        <taxon>Bacillota</taxon>
        <taxon>Bacilli</taxon>
        <taxon>Bacillales</taxon>
        <taxon>Paenibacillaceae</taxon>
        <taxon>Paenibacillus</taxon>
    </lineage>
</organism>
<comment type="caution">
    <text evidence="1">The sequence shown here is derived from an EMBL/GenBank/DDBJ whole genome shotgun (WGS) entry which is preliminary data.</text>
</comment>
<name>A0A368VH04_9BACL</name>